<reference evidence="7 8" key="1">
    <citation type="submission" date="2022-10" db="EMBL/GenBank/DDBJ databases">
        <title>Sinirhodobacter sp. nov., isolated from ocean surface sediments.</title>
        <authorList>
            <person name="He W."/>
            <person name="Wang L."/>
            <person name="Zhang D.-F."/>
        </authorList>
    </citation>
    <scope>NUCLEOTIDE SEQUENCE [LARGE SCALE GENOMIC DNA]</scope>
    <source>
        <strain evidence="7 8">WL0115</strain>
    </source>
</reference>
<dbReference type="PANTHER" id="PTHR11113:SF14">
    <property type="entry name" value="N-ACETYLGLUCOSAMINE-6-PHOSPHATE DEACETYLASE"/>
    <property type="match status" value="1"/>
</dbReference>
<evidence type="ECO:0000313" key="8">
    <source>
        <dbReference type="Proteomes" id="UP001526166"/>
    </source>
</evidence>
<dbReference type="PANTHER" id="PTHR11113">
    <property type="entry name" value="N-ACETYLGLUCOSAMINE-6-PHOSPHATE DEACETYLASE"/>
    <property type="match status" value="1"/>
</dbReference>
<dbReference type="RefSeq" id="WP_263847002.1">
    <property type="nucleotide sequence ID" value="NZ_JAOWKW010000002.1"/>
</dbReference>
<sequence>MTQQTLTFLNGPIFDGLQLRAGLAARFESGKLVALGPENVIGRAGKIVDLAGDILGPGYVDLQVNGGDGVMFNDDPSVSTLRRIAGAHRRLGVAALLPTLITDTREKTQAAIAAAIEAVREAVPGIAGLHLEGPHLSLARKGAHDPALIRPMDDEDLAMLLAAAAELPVLKITIAPENVTLEQVQTLARAGVLVSLGHSDANFDTCQAYFAAGARCVTHLFNAMSQLGNRNPGLVGATLANGAVSAGLIADGIHVHPQSLRTAWAAKTGPGRLFLVSDAMAVAGSDATQFTLEGRLIRREGGRLTLEDGTLAGADLDLTTAIRVLVNDVGVSLPEALRAATSAPAAIIGQTNRGQLAIGCKLDSVIRIDALLGTFAQAG</sequence>
<evidence type="ECO:0000256" key="3">
    <source>
        <dbReference type="ARBA" id="ARBA00022801"/>
    </source>
</evidence>
<dbReference type="Proteomes" id="UP001526166">
    <property type="component" value="Unassembled WGS sequence"/>
</dbReference>
<evidence type="ECO:0000313" key="7">
    <source>
        <dbReference type="EMBL" id="MCV2877709.1"/>
    </source>
</evidence>
<dbReference type="InterPro" id="IPR032466">
    <property type="entry name" value="Metal_Hydrolase"/>
</dbReference>
<dbReference type="EC" id="3.5.1.25" evidence="7"/>
<keyword evidence="8" id="KW-1185">Reference proteome</keyword>
<dbReference type="InterPro" id="IPR011059">
    <property type="entry name" value="Metal-dep_hydrolase_composite"/>
</dbReference>
<evidence type="ECO:0000256" key="2">
    <source>
        <dbReference type="ARBA" id="ARBA00022723"/>
    </source>
</evidence>
<keyword evidence="3 5" id="KW-0378">Hydrolase</keyword>
<dbReference type="SUPFAM" id="SSF51556">
    <property type="entry name" value="Metallo-dependent hydrolases"/>
    <property type="match status" value="1"/>
</dbReference>
<organism evidence="7 8">
    <name type="scientific">Sedimentimonas flavescens</name>
    <dbReference type="NCBI Taxonomy" id="2851012"/>
    <lineage>
        <taxon>Bacteria</taxon>
        <taxon>Pseudomonadati</taxon>
        <taxon>Pseudomonadota</taxon>
        <taxon>Alphaproteobacteria</taxon>
        <taxon>Rhodobacterales</taxon>
        <taxon>Rhodobacter group</taxon>
        <taxon>Sedimentimonas</taxon>
    </lineage>
</organism>
<accession>A0ABT2ZVD1</accession>
<dbReference type="PIRSF" id="PIRSF038994">
    <property type="entry name" value="NagA"/>
    <property type="match status" value="1"/>
</dbReference>
<evidence type="ECO:0000259" key="6">
    <source>
        <dbReference type="Pfam" id="PF01979"/>
    </source>
</evidence>
<dbReference type="EMBL" id="JAOWKW010000002">
    <property type="protein sequence ID" value="MCV2877709.1"/>
    <property type="molecule type" value="Genomic_DNA"/>
</dbReference>
<protein>
    <submittedName>
        <fullName evidence="7">N-acetylglucosamine-6-phosphate deacetylase</fullName>
        <ecNumber evidence="7">3.5.1.25</ecNumber>
    </submittedName>
</protein>
<dbReference type="Gene3D" id="2.30.40.10">
    <property type="entry name" value="Urease, subunit C, domain 1"/>
    <property type="match status" value="1"/>
</dbReference>
<gene>
    <name evidence="7" type="primary">nagA</name>
    <name evidence="7" type="ORF">OE699_02495</name>
</gene>
<feature type="domain" description="Amidohydrolase-related" evidence="6">
    <location>
        <begin position="56"/>
        <end position="366"/>
    </location>
</feature>
<dbReference type="InterPro" id="IPR006680">
    <property type="entry name" value="Amidohydro-rel"/>
</dbReference>
<evidence type="ECO:0000256" key="5">
    <source>
        <dbReference type="PIRNR" id="PIRNR038994"/>
    </source>
</evidence>
<keyword evidence="4 5" id="KW-0119">Carbohydrate metabolism</keyword>
<dbReference type="GO" id="GO:0008448">
    <property type="term" value="F:N-acetylglucosamine-6-phosphate deacetylase activity"/>
    <property type="evidence" value="ECO:0007669"/>
    <property type="project" value="UniProtKB-EC"/>
</dbReference>
<proteinExistence type="inferred from homology"/>
<dbReference type="NCBIfam" id="TIGR00221">
    <property type="entry name" value="nagA"/>
    <property type="match status" value="1"/>
</dbReference>
<name>A0ABT2ZVD1_9RHOB</name>
<keyword evidence="2" id="KW-0479">Metal-binding</keyword>
<evidence type="ECO:0000256" key="4">
    <source>
        <dbReference type="ARBA" id="ARBA00023277"/>
    </source>
</evidence>
<dbReference type="InterPro" id="IPR003764">
    <property type="entry name" value="GlcNAc_6-P_deAcase"/>
</dbReference>
<comment type="similarity">
    <text evidence="1 5">Belongs to the metallo-dependent hydrolases superfamily. NagA family.</text>
</comment>
<dbReference type="Gene3D" id="3.20.20.140">
    <property type="entry name" value="Metal-dependent hydrolases"/>
    <property type="match status" value="1"/>
</dbReference>
<comment type="caution">
    <text evidence="7">The sequence shown here is derived from an EMBL/GenBank/DDBJ whole genome shotgun (WGS) entry which is preliminary data.</text>
</comment>
<dbReference type="Pfam" id="PF01979">
    <property type="entry name" value="Amidohydro_1"/>
    <property type="match status" value="1"/>
</dbReference>
<evidence type="ECO:0000256" key="1">
    <source>
        <dbReference type="ARBA" id="ARBA00010716"/>
    </source>
</evidence>